<evidence type="ECO:0000256" key="2">
    <source>
        <dbReference type="SAM" id="MobiDB-lite"/>
    </source>
</evidence>
<gene>
    <name evidence="3" type="ORF">O0I10_001252</name>
</gene>
<dbReference type="RefSeq" id="XP_058347987.1">
    <property type="nucleotide sequence ID" value="XM_058481349.1"/>
</dbReference>
<dbReference type="Proteomes" id="UP001234581">
    <property type="component" value="Unassembled WGS sequence"/>
</dbReference>
<keyword evidence="1" id="KW-0175">Coiled coil</keyword>
<evidence type="ECO:0000256" key="1">
    <source>
        <dbReference type="SAM" id="Coils"/>
    </source>
</evidence>
<evidence type="ECO:0000313" key="3">
    <source>
        <dbReference type="EMBL" id="KAJ8663075.1"/>
    </source>
</evidence>
<accession>A0AAD8DHS6</accession>
<sequence>MQYYSPRTSTTIRDTMRNSTDYAIPLAESARSSSVPSIPPERRPSQSINLDNRLRQLEKENEELTHSNVRLLRANRILKLDSDRVVDEQVNELKEEIKHLRYQNVRLQRSNRLLQEDLNQHIMEKNQVREDQIRNMKTVGPEYEYLVQIINLLYRQLQGKATCDNTCCFTDKPLSEGFSVLTLPPDDSDEQQAKPQHICRPSIRSHITAGDLAVAKEHENGRLRQDIESMKADRDALDQLIQEKEEDIQMLKNELQMKDTIVSQLEKDFERMEVEVVDLQKEWRHSDRFKSSSSFSDIHAFPTPPPKDSPAYKLPIPPREYLAEVRQ</sequence>
<feature type="coiled-coil region" evidence="1">
    <location>
        <begin position="227"/>
        <end position="282"/>
    </location>
</feature>
<evidence type="ECO:0000313" key="4">
    <source>
        <dbReference type="Proteomes" id="UP001234581"/>
    </source>
</evidence>
<protein>
    <submittedName>
        <fullName evidence="3">Uncharacterized protein</fullName>
    </submittedName>
</protein>
<keyword evidence="4" id="KW-1185">Reference proteome</keyword>
<organism evidence="3 4">
    <name type="scientific">Lichtheimia ornata</name>
    <dbReference type="NCBI Taxonomy" id="688661"/>
    <lineage>
        <taxon>Eukaryota</taxon>
        <taxon>Fungi</taxon>
        <taxon>Fungi incertae sedis</taxon>
        <taxon>Mucoromycota</taxon>
        <taxon>Mucoromycotina</taxon>
        <taxon>Mucoromycetes</taxon>
        <taxon>Mucorales</taxon>
        <taxon>Lichtheimiaceae</taxon>
        <taxon>Lichtheimia</taxon>
    </lineage>
</organism>
<feature type="region of interest" description="Disordered" evidence="2">
    <location>
        <begin position="286"/>
        <end position="316"/>
    </location>
</feature>
<proteinExistence type="predicted"/>
<reference evidence="3 4" key="1">
    <citation type="submission" date="2023-03" db="EMBL/GenBank/DDBJ databases">
        <title>Genome sequence of Lichtheimia ornata CBS 291.66.</title>
        <authorList>
            <person name="Mohabir J.T."/>
            <person name="Shea T.P."/>
            <person name="Kurbessoian T."/>
            <person name="Berby B."/>
            <person name="Fontaine J."/>
            <person name="Livny J."/>
            <person name="Gnirke A."/>
            <person name="Stajich J.E."/>
            <person name="Cuomo C.A."/>
        </authorList>
    </citation>
    <scope>NUCLEOTIDE SEQUENCE [LARGE SCALE GENOMIC DNA]</scope>
    <source>
        <strain evidence="3">CBS 291.66</strain>
    </source>
</reference>
<comment type="caution">
    <text evidence="3">The sequence shown here is derived from an EMBL/GenBank/DDBJ whole genome shotgun (WGS) entry which is preliminary data.</text>
</comment>
<dbReference type="AlphaFoldDB" id="A0AAD8DHS6"/>
<name>A0AAD8DHS6_9FUNG</name>
<dbReference type="GeneID" id="83208670"/>
<feature type="region of interest" description="Disordered" evidence="2">
    <location>
        <begin position="28"/>
        <end position="48"/>
    </location>
</feature>
<dbReference type="EMBL" id="JARTCD010000003">
    <property type="protein sequence ID" value="KAJ8663075.1"/>
    <property type="molecule type" value="Genomic_DNA"/>
</dbReference>